<reference evidence="2 3" key="1">
    <citation type="submission" date="2020-08" db="EMBL/GenBank/DDBJ databases">
        <title>Genomic Encyclopedia of Type Strains, Phase IV (KMG-IV): sequencing the most valuable type-strain genomes for metagenomic binning, comparative biology and taxonomic classification.</title>
        <authorList>
            <person name="Goeker M."/>
        </authorList>
    </citation>
    <scope>NUCLEOTIDE SEQUENCE [LARGE SCALE GENOMIC DNA]</scope>
    <source>
        <strain evidence="2 3">DSM 102189</strain>
    </source>
</reference>
<dbReference type="Pfam" id="PF13302">
    <property type="entry name" value="Acetyltransf_3"/>
    <property type="match status" value="1"/>
</dbReference>
<evidence type="ECO:0000259" key="1">
    <source>
        <dbReference type="PROSITE" id="PS51186"/>
    </source>
</evidence>
<dbReference type="PANTHER" id="PTHR43792">
    <property type="entry name" value="GNAT FAMILY, PUTATIVE (AFU_ORTHOLOGUE AFUA_3G00765)-RELATED-RELATED"/>
    <property type="match status" value="1"/>
</dbReference>
<keyword evidence="3" id="KW-1185">Reference proteome</keyword>
<dbReference type="RefSeq" id="WP_184199387.1">
    <property type="nucleotide sequence ID" value="NZ_BMOX01000061.1"/>
</dbReference>
<dbReference type="PANTHER" id="PTHR43792:SF1">
    <property type="entry name" value="N-ACETYLTRANSFERASE DOMAIN-CONTAINING PROTEIN"/>
    <property type="match status" value="1"/>
</dbReference>
<sequence>MIETERLILRNWRESDRSEAHAMGRDPAVMEYLGPLQSWADTDAMIARLQGIAGKHGHSFWAMESRDDQQFLGFCGLKIAPEDIPGIENAIEIGWRLRRSKWGQGYAREAAQATLEWGWSNLAVDRIIAITTPGNHRSQALMLRLGMVYRPDLDFDHPKLAIGDPLRPHVTYEIFRP</sequence>
<name>A0A841LDP7_9SPHN</name>
<dbReference type="Gene3D" id="3.40.630.30">
    <property type="match status" value="1"/>
</dbReference>
<comment type="caution">
    <text evidence="2">The sequence shown here is derived from an EMBL/GenBank/DDBJ whole genome shotgun (WGS) entry which is preliminary data.</text>
</comment>
<dbReference type="AlphaFoldDB" id="A0A841LDP7"/>
<proteinExistence type="predicted"/>
<gene>
    <name evidence="2" type="ORF">FHS79_002117</name>
</gene>
<dbReference type="SUPFAM" id="SSF55729">
    <property type="entry name" value="Acyl-CoA N-acyltransferases (Nat)"/>
    <property type="match status" value="1"/>
</dbReference>
<accession>A0A841LDP7</accession>
<feature type="domain" description="N-acetyltransferase" evidence="1">
    <location>
        <begin position="7"/>
        <end position="177"/>
    </location>
</feature>
<keyword evidence="2" id="KW-0808">Transferase</keyword>
<protein>
    <submittedName>
        <fullName evidence="2">RimJ/RimL family protein N-acetyltransferase</fullName>
    </submittedName>
</protein>
<dbReference type="Proteomes" id="UP000538147">
    <property type="component" value="Unassembled WGS sequence"/>
</dbReference>
<evidence type="ECO:0000313" key="3">
    <source>
        <dbReference type="Proteomes" id="UP000538147"/>
    </source>
</evidence>
<dbReference type="InterPro" id="IPR000182">
    <property type="entry name" value="GNAT_dom"/>
</dbReference>
<dbReference type="EMBL" id="JACIIV010000014">
    <property type="protein sequence ID" value="MBB6227935.1"/>
    <property type="molecule type" value="Genomic_DNA"/>
</dbReference>
<dbReference type="InterPro" id="IPR051531">
    <property type="entry name" value="N-acetyltransferase"/>
</dbReference>
<organism evidence="2 3">
    <name type="scientific">Polymorphobacter multimanifer</name>
    <dbReference type="NCBI Taxonomy" id="1070431"/>
    <lineage>
        <taxon>Bacteria</taxon>
        <taxon>Pseudomonadati</taxon>
        <taxon>Pseudomonadota</taxon>
        <taxon>Alphaproteobacteria</taxon>
        <taxon>Sphingomonadales</taxon>
        <taxon>Sphingosinicellaceae</taxon>
        <taxon>Polymorphobacter</taxon>
    </lineage>
</organism>
<dbReference type="PROSITE" id="PS51186">
    <property type="entry name" value="GNAT"/>
    <property type="match status" value="1"/>
</dbReference>
<dbReference type="GO" id="GO:0016747">
    <property type="term" value="F:acyltransferase activity, transferring groups other than amino-acyl groups"/>
    <property type="evidence" value="ECO:0007669"/>
    <property type="project" value="InterPro"/>
</dbReference>
<evidence type="ECO:0000313" key="2">
    <source>
        <dbReference type="EMBL" id="MBB6227935.1"/>
    </source>
</evidence>
<dbReference type="InterPro" id="IPR016181">
    <property type="entry name" value="Acyl_CoA_acyltransferase"/>
</dbReference>